<dbReference type="GO" id="GO:0016887">
    <property type="term" value="F:ATP hydrolysis activity"/>
    <property type="evidence" value="ECO:0007669"/>
    <property type="project" value="InterPro"/>
</dbReference>
<comment type="similarity">
    <text evidence="1">Belongs to the AAA ATPase family. BCS1 subfamily.</text>
</comment>
<sequence length="698" mass="78605">MGWYYDNLNDNLDIEQIDDVLWDEDHQARDEDPFRMPGDESFWKGQQTKKEKHSSPGTLQSWVVGILSGGDEVWLQAYLDSPMFELARESLRSSSGLDMRWLVAGYIAYRTGAKTIPFMYNLIKSYGTSSVTIDARETWTCKAVLEFCSRYQPSWVSGASIFGRHEVLRGTGQYEPKPLGIKTFLWHEKTLMMVESLCAFKDNADEEGKQGSKSYGRMHIRCFGSSDEPIKKFIEASVQYKRSNRWLDITIITAGADGNTAETKKSRKRPLSTMDLDPELVNDVQNDIEEYFHESSQKFYESAGTSYRRGYLFHGPPGSGKTSLSVALASHVNVPLVIIKPQDMNDADLELAFDSLPERCIALLEDIDCASIDTNRTSSRPSAKPEGDSQVICYDEVADMIKFALEQQTHADNSRKLGPKNRKNSDESNSKEKKLAPSPQLGSVAPKKITLSGLLNVIDGAGAKEGRLVIFTTNAPKSLDPALYRAGRVDRRFGIGFCTKATVEMTFRRIFASDPRSQFTTVAIDRFAKGFAAQFPSKSKITTAFLANYCAGYRKQPDKAVQEFAGWLRKFKSGQDAFEYDINDDVPEDDGDIFDEIEPLDHSLYQLRLEDYQVERIKATTMEDALGASNSWLEYVNRLLFTPKRVEGVHDTNLLYARFCDVSLPEIRSTDSGQISGQGKDKISLLHNFPFTSFESRT</sequence>
<dbReference type="SMART" id="SM00382">
    <property type="entry name" value="AAA"/>
    <property type="match status" value="1"/>
</dbReference>
<dbReference type="Pfam" id="PF00004">
    <property type="entry name" value="AAA"/>
    <property type="match status" value="2"/>
</dbReference>
<dbReference type="InterPro" id="IPR027417">
    <property type="entry name" value="P-loop_NTPase"/>
</dbReference>
<dbReference type="InterPro" id="IPR003959">
    <property type="entry name" value="ATPase_AAA_core"/>
</dbReference>
<keyword evidence="5" id="KW-0378">Hydrolase</keyword>
<evidence type="ECO:0000313" key="5">
    <source>
        <dbReference type="EMBL" id="PSN67604.1"/>
    </source>
</evidence>
<dbReference type="InterPro" id="IPR003593">
    <property type="entry name" value="AAA+_ATPase"/>
</dbReference>
<dbReference type="AlphaFoldDB" id="A0A2T2NQB6"/>
<evidence type="ECO:0000256" key="3">
    <source>
        <dbReference type="SAM" id="MobiDB-lite"/>
    </source>
</evidence>
<dbReference type="InterPro" id="IPR003960">
    <property type="entry name" value="ATPase_AAA_CS"/>
</dbReference>
<proteinExistence type="inferred from homology"/>
<evidence type="ECO:0000256" key="1">
    <source>
        <dbReference type="ARBA" id="ARBA00007448"/>
    </source>
</evidence>
<feature type="compositionally biased region" description="Basic and acidic residues" evidence="3">
    <location>
        <begin position="29"/>
        <end position="42"/>
    </location>
</feature>
<dbReference type="PANTHER" id="PTHR23070">
    <property type="entry name" value="BCS1 AAA-TYPE ATPASE"/>
    <property type="match status" value="1"/>
</dbReference>
<dbReference type="InterPro" id="IPR050747">
    <property type="entry name" value="Mitochondrial_chaperone_BCS1"/>
</dbReference>
<dbReference type="PROSITE" id="PS00674">
    <property type="entry name" value="AAA"/>
    <property type="match status" value="1"/>
</dbReference>
<reference evidence="5 6" key="1">
    <citation type="journal article" date="2018" name="Front. Microbiol.">
        <title>Genome-Wide Analysis of Corynespora cassiicola Leaf Fall Disease Putative Effectors.</title>
        <authorList>
            <person name="Lopez D."/>
            <person name="Ribeiro S."/>
            <person name="Label P."/>
            <person name="Fumanal B."/>
            <person name="Venisse J.S."/>
            <person name="Kohler A."/>
            <person name="de Oliveira R.R."/>
            <person name="Labutti K."/>
            <person name="Lipzen A."/>
            <person name="Lail K."/>
            <person name="Bauer D."/>
            <person name="Ohm R.A."/>
            <person name="Barry K.W."/>
            <person name="Spatafora J."/>
            <person name="Grigoriev I.V."/>
            <person name="Martin F.M."/>
            <person name="Pujade-Renaud V."/>
        </authorList>
    </citation>
    <scope>NUCLEOTIDE SEQUENCE [LARGE SCALE GENOMIC DNA]</scope>
    <source>
        <strain evidence="5 6">Philippines</strain>
    </source>
</reference>
<dbReference type="GO" id="GO:0005524">
    <property type="term" value="F:ATP binding"/>
    <property type="evidence" value="ECO:0007669"/>
    <property type="project" value="UniProtKB-KW"/>
</dbReference>
<dbReference type="OrthoDB" id="10251412at2759"/>
<feature type="domain" description="AAA+ ATPase" evidence="4">
    <location>
        <begin position="307"/>
        <end position="499"/>
    </location>
</feature>
<evidence type="ECO:0000256" key="2">
    <source>
        <dbReference type="RuleBase" id="RU003651"/>
    </source>
</evidence>
<dbReference type="SUPFAM" id="SSF52540">
    <property type="entry name" value="P-loop containing nucleoside triphosphate hydrolases"/>
    <property type="match status" value="1"/>
</dbReference>
<dbReference type="EMBL" id="KZ678134">
    <property type="protein sequence ID" value="PSN67604.1"/>
    <property type="molecule type" value="Genomic_DNA"/>
</dbReference>
<keyword evidence="6" id="KW-1185">Reference proteome</keyword>
<evidence type="ECO:0000313" key="6">
    <source>
        <dbReference type="Proteomes" id="UP000240883"/>
    </source>
</evidence>
<feature type="region of interest" description="Disordered" evidence="3">
    <location>
        <begin position="29"/>
        <end position="56"/>
    </location>
</feature>
<evidence type="ECO:0000259" key="4">
    <source>
        <dbReference type="SMART" id="SM00382"/>
    </source>
</evidence>
<dbReference type="STRING" id="1448308.A0A2T2NQB6"/>
<keyword evidence="2" id="KW-0547">Nucleotide-binding</keyword>
<organism evidence="5 6">
    <name type="scientific">Corynespora cassiicola Philippines</name>
    <dbReference type="NCBI Taxonomy" id="1448308"/>
    <lineage>
        <taxon>Eukaryota</taxon>
        <taxon>Fungi</taxon>
        <taxon>Dikarya</taxon>
        <taxon>Ascomycota</taxon>
        <taxon>Pezizomycotina</taxon>
        <taxon>Dothideomycetes</taxon>
        <taxon>Pleosporomycetidae</taxon>
        <taxon>Pleosporales</taxon>
        <taxon>Corynesporascaceae</taxon>
        <taxon>Corynespora</taxon>
    </lineage>
</organism>
<dbReference type="Proteomes" id="UP000240883">
    <property type="component" value="Unassembled WGS sequence"/>
</dbReference>
<dbReference type="Gene3D" id="3.40.50.300">
    <property type="entry name" value="P-loop containing nucleotide triphosphate hydrolases"/>
    <property type="match status" value="1"/>
</dbReference>
<keyword evidence="2" id="KW-0067">ATP-binding</keyword>
<accession>A0A2T2NQB6</accession>
<gene>
    <name evidence="5" type="ORF">BS50DRAFT_586869</name>
</gene>
<feature type="region of interest" description="Disordered" evidence="3">
    <location>
        <begin position="409"/>
        <end position="441"/>
    </location>
</feature>
<protein>
    <submittedName>
        <fullName evidence="5">P-loop containing nucleoside triphosphate hydrolase protein</fullName>
    </submittedName>
</protein>
<name>A0A2T2NQB6_CORCC</name>
<feature type="compositionally biased region" description="Basic and acidic residues" evidence="3">
    <location>
        <begin position="423"/>
        <end position="435"/>
    </location>
</feature>